<evidence type="ECO:0000256" key="1">
    <source>
        <dbReference type="ARBA" id="ARBA00007301"/>
    </source>
</evidence>
<keyword evidence="10" id="KW-1185">Reference proteome</keyword>
<gene>
    <name evidence="9" type="ORF">AOZ06_31775</name>
</gene>
<comment type="cofactor">
    <cofactor evidence="5">
        <name>FMN</name>
        <dbReference type="ChEBI" id="CHEBI:58210"/>
    </cofactor>
    <text evidence="5">Binds 1 FMN per subunit.</text>
</comment>
<dbReference type="STRING" id="860235.AOZ06_31775"/>
<dbReference type="GO" id="GO:0008615">
    <property type="term" value="P:pyridoxine biosynthetic process"/>
    <property type="evidence" value="ECO:0007669"/>
    <property type="project" value="InterPro"/>
</dbReference>
<proteinExistence type="inferred from homology"/>
<dbReference type="InterPro" id="IPR000659">
    <property type="entry name" value="Pyridox_Oxase"/>
</dbReference>
<feature type="binding site" evidence="5">
    <location>
        <position position="114"/>
    </location>
    <ligand>
        <name>FMN</name>
        <dbReference type="ChEBI" id="CHEBI:58210"/>
    </ligand>
</feature>
<feature type="binding site" evidence="5">
    <location>
        <position position="192"/>
    </location>
    <ligand>
        <name>FMN</name>
        <dbReference type="ChEBI" id="CHEBI:58210"/>
    </ligand>
</feature>
<protein>
    <recommendedName>
        <fullName evidence="11">Pyridoxamine 5'-phosphate oxidase</fullName>
    </recommendedName>
</protein>
<dbReference type="InterPro" id="IPR011576">
    <property type="entry name" value="Pyridox_Oxase_N"/>
</dbReference>
<dbReference type="EMBL" id="CP012752">
    <property type="protein sequence ID" value="ALG10856.1"/>
    <property type="molecule type" value="Genomic_DNA"/>
</dbReference>
<evidence type="ECO:0000259" key="7">
    <source>
        <dbReference type="Pfam" id="PF01243"/>
    </source>
</evidence>
<dbReference type="SUPFAM" id="SSF50475">
    <property type="entry name" value="FMN-binding split barrel"/>
    <property type="match status" value="1"/>
</dbReference>
<feature type="region of interest" description="Disordered" evidence="6">
    <location>
        <begin position="142"/>
        <end position="164"/>
    </location>
</feature>
<dbReference type="GO" id="GO:0004733">
    <property type="term" value="F:pyridoxamine phosphate oxidase activity"/>
    <property type="evidence" value="ECO:0007669"/>
    <property type="project" value="InterPro"/>
</dbReference>
<reference evidence="9 10" key="1">
    <citation type="submission" date="2015-07" db="EMBL/GenBank/DDBJ databases">
        <title>Genome sequencing of Kibdelosporangium phytohabitans.</title>
        <authorList>
            <person name="Qin S."/>
            <person name="Xing K."/>
        </authorList>
    </citation>
    <scope>NUCLEOTIDE SEQUENCE [LARGE SCALE GENOMIC DNA]</scope>
    <source>
        <strain evidence="9 10">KLBMP1111</strain>
    </source>
</reference>
<dbReference type="PANTHER" id="PTHR10851:SF0">
    <property type="entry name" value="PYRIDOXINE-5'-PHOSPHATE OXIDASE"/>
    <property type="match status" value="1"/>
</dbReference>
<dbReference type="KEGG" id="kphy:AOZ06_31775"/>
<feature type="domain" description="Pyridoxine 5'-phosphate oxidase dimerisation C-terminal" evidence="8">
    <location>
        <begin position="169"/>
        <end position="209"/>
    </location>
</feature>
<evidence type="ECO:0000313" key="10">
    <source>
        <dbReference type="Proteomes" id="UP000063699"/>
    </source>
</evidence>
<sequence>MSLAMNSIRQLLRGLPSLAPPLPAFDVSRASPTPAAQFTDWLHHAIDAGVREPHAMTLSTVDPDGVPDARVLILKDLTDDTWWFATSSASPKGRHLTATPRAALTFYWPELGRQIRVRGPVITADPATSAQDFRERGASARAMAATGRQSTPKTAAPVPRDAPTDYPEWTVYGVAAGEAEFWQGDPDRDHTRLRYTATGGGWEKTQLCP</sequence>
<evidence type="ECO:0000259" key="8">
    <source>
        <dbReference type="Pfam" id="PF10590"/>
    </source>
</evidence>
<keyword evidence="4" id="KW-0560">Oxidoreductase</keyword>
<evidence type="ECO:0000256" key="2">
    <source>
        <dbReference type="ARBA" id="ARBA00022630"/>
    </source>
</evidence>
<dbReference type="RefSeq" id="WP_054292758.1">
    <property type="nucleotide sequence ID" value="NZ_JADBEI010000001.1"/>
</dbReference>
<dbReference type="NCBIfam" id="NF004231">
    <property type="entry name" value="PRK05679.1"/>
    <property type="match status" value="1"/>
</dbReference>
<name>A0A0N9HZV8_9PSEU</name>
<feature type="binding site" evidence="5">
    <location>
        <position position="182"/>
    </location>
    <ligand>
        <name>FMN</name>
        <dbReference type="ChEBI" id="CHEBI:58210"/>
    </ligand>
</feature>
<dbReference type="GO" id="GO:0010181">
    <property type="term" value="F:FMN binding"/>
    <property type="evidence" value="ECO:0007669"/>
    <property type="project" value="InterPro"/>
</dbReference>
<dbReference type="PANTHER" id="PTHR10851">
    <property type="entry name" value="PYRIDOXINE-5-PHOSPHATE OXIDASE"/>
    <property type="match status" value="1"/>
</dbReference>
<dbReference type="AlphaFoldDB" id="A0A0N9HZV8"/>
<accession>A0A0N9HZV8</accession>
<evidence type="ECO:0000256" key="3">
    <source>
        <dbReference type="ARBA" id="ARBA00022643"/>
    </source>
</evidence>
<dbReference type="InterPro" id="IPR012349">
    <property type="entry name" value="Split_barrel_FMN-bd"/>
</dbReference>
<evidence type="ECO:0008006" key="11">
    <source>
        <dbReference type="Google" id="ProtNLM"/>
    </source>
</evidence>
<feature type="binding site" evidence="5">
    <location>
        <begin position="149"/>
        <end position="150"/>
    </location>
    <ligand>
        <name>FMN</name>
        <dbReference type="ChEBI" id="CHEBI:58210"/>
    </ligand>
</feature>
<organism evidence="9 10">
    <name type="scientific">Kibdelosporangium phytohabitans</name>
    <dbReference type="NCBI Taxonomy" id="860235"/>
    <lineage>
        <taxon>Bacteria</taxon>
        <taxon>Bacillati</taxon>
        <taxon>Actinomycetota</taxon>
        <taxon>Actinomycetes</taxon>
        <taxon>Pseudonocardiales</taxon>
        <taxon>Pseudonocardiaceae</taxon>
        <taxon>Kibdelosporangium</taxon>
    </lineage>
</organism>
<keyword evidence="2" id="KW-0285">Flavoprotein</keyword>
<evidence type="ECO:0000313" key="9">
    <source>
        <dbReference type="EMBL" id="ALG10856.1"/>
    </source>
</evidence>
<dbReference type="Proteomes" id="UP000063699">
    <property type="component" value="Chromosome"/>
</dbReference>
<feature type="domain" description="Pyridoxamine 5'-phosphate oxidase N-terminal" evidence="7">
    <location>
        <begin position="43"/>
        <end position="153"/>
    </location>
</feature>
<feature type="binding site" evidence="5">
    <location>
        <begin position="70"/>
        <end position="75"/>
    </location>
    <ligand>
        <name>FMN</name>
        <dbReference type="ChEBI" id="CHEBI:58210"/>
    </ligand>
</feature>
<evidence type="ECO:0000256" key="4">
    <source>
        <dbReference type="ARBA" id="ARBA00023002"/>
    </source>
</evidence>
<evidence type="ECO:0000256" key="6">
    <source>
        <dbReference type="SAM" id="MobiDB-lite"/>
    </source>
</evidence>
<dbReference type="Pfam" id="PF01243">
    <property type="entry name" value="PNPOx_N"/>
    <property type="match status" value="1"/>
</dbReference>
<dbReference type="InterPro" id="IPR019576">
    <property type="entry name" value="Pyridoxamine_oxidase_dimer_C"/>
</dbReference>
<dbReference type="Gene3D" id="2.30.110.10">
    <property type="entry name" value="Electron Transport, Fmn-binding Protein, Chain A"/>
    <property type="match status" value="1"/>
</dbReference>
<keyword evidence="3 5" id="KW-0288">FMN</keyword>
<evidence type="ECO:0000256" key="5">
    <source>
        <dbReference type="PIRSR" id="PIRSR000190-2"/>
    </source>
</evidence>
<dbReference type="PIRSF" id="PIRSF000190">
    <property type="entry name" value="Pyd_amn-ph_oxd"/>
    <property type="match status" value="1"/>
</dbReference>
<feature type="binding site" evidence="5">
    <location>
        <position position="92"/>
    </location>
    <ligand>
        <name>FMN</name>
        <dbReference type="ChEBI" id="CHEBI:58210"/>
    </ligand>
</feature>
<comment type="similarity">
    <text evidence="1">Belongs to the pyridoxamine 5'-phosphate oxidase family.</text>
</comment>
<dbReference type="Pfam" id="PF10590">
    <property type="entry name" value="PNP_phzG_C"/>
    <property type="match status" value="1"/>
</dbReference>